<sequence>MDKIVTHLYVCLLATFVRSETAFSGTSSIVFPVVYEQRNDASQKVLVIHEGYSLNLVKASVLSDRVLLRVATESGFTERYSGLLNLTHRIEPLYSQERSSSNRAAHRISKVAFNGGTLDASASIGVAYLGQACASYKLGIGEDYPDLFSGVHTAVHELGHLLSSPHDGEGASSSCHPKDGYVMSPSGTGMNVFSFSSCSQRAILRFLWSGRSYCLEDHDYANHIALLPNKTMKLPGQIMNGTKYCKRYFPGHPNVTYVKWDSDLKKCKFRCSLFVKANGEHKYAIRYAFDGTPCNRSRPTMVSYPLSLMYRQ</sequence>
<proteinExistence type="predicted"/>
<keyword evidence="2" id="KW-1185">Reference proteome</keyword>
<evidence type="ECO:0000313" key="2">
    <source>
        <dbReference type="Proteomes" id="UP000821845"/>
    </source>
</evidence>
<reference evidence="1" key="1">
    <citation type="submission" date="2020-05" db="EMBL/GenBank/DDBJ databases">
        <title>Large-scale comparative analyses of tick genomes elucidate their genetic diversity and vector capacities.</title>
        <authorList>
            <person name="Jia N."/>
            <person name="Wang J."/>
            <person name="Shi W."/>
            <person name="Du L."/>
            <person name="Sun Y."/>
            <person name="Zhan W."/>
            <person name="Jiang J."/>
            <person name="Wang Q."/>
            <person name="Zhang B."/>
            <person name="Ji P."/>
            <person name="Sakyi L.B."/>
            <person name="Cui X."/>
            <person name="Yuan T."/>
            <person name="Jiang B."/>
            <person name="Yang W."/>
            <person name="Lam T.T.-Y."/>
            <person name="Chang Q."/>
            <person name="Ding S."/>
            <person name="Wang X."/>
            <person name="Zhu J."/>
            <person name="Ruan X."/>
            <person name="Zhao L."/>
            <person name="Wei J."/>
            <person name="Que T."/>
            <person name="Du C."/>
            <person name="Cheng J."/>
            <person name="Dai P."/>
            <person name="Han X."/>
            <person name="Huang E."/>
            <person name="Gao Y."/>
            <person name="Liu J."/>
            <person name="Shao H."/>
            <person name="Ye R."/>
            <person name="Li L."/>
            <person name="Wei W."/>
            <person name="Wang X."/>
            <person name="Wang C."/>
            <person name="Yang T."/>
            <person name="Huo Q."/>
            <person name="Li W."/>
            <person name="Guo W."/>
            <person name="Chen H."/>
            <person name="Zhou L."/>
            <person name="Ni X."/>
            <person name="Tian J."/>
            <person name="Zhou Y."/>
            <person name="Sheng Y."/>
            <person name="Liu T."/>
            <person name="Pan Y."/>
            <person name="Xia L."/>
            <person name="Li J."/>
            <person name="Zhao F."/>
            <person name="Cao W."/>
        </authorList>
    </citation>
    <scope>NUCLEOTIDE SEQUENCE</scope>
    <source>
        <strain evidence="1">Hyas-2018</strain>
    </source>
</reference>
<comment type="caution">
    <text evidence="1">The sequence shown here is derived from an EMBL/GenBank/DDBJ whole genome shotgun (WGS) entry which is preliminary data.</text>
</comment>
<dbReference type="EMBL" id="CM023488">
    <property type="protein sequence ID" value="KAH6923563.1"/>
    <property type="molecule type" value="Genomic_DNA"/>
</dbReference>
<accession>A0ACB7RLN9</accession>
<dbReference type="Proteomes" id="UP000821845">
    <property type="component" value="Chromosome 8"/>
</dbReference>
<protein>
    <submittedName>
        <fullName evidence="1">Uncharacterized protein</fullName>
    </submittedName>
</protein>
<organism evidence="1 2">
    <name type="scientific">Hyalomma asiaticum</name>
    <name type="common">Tick</name>
    <dbReference type="NCBI Taxonomy" id="266040"/>
    <lineage>
        <taxon>Eukaryota</taxon>
        <taxon>Metazoa</taxon>
        <taxon>Ecdysozoa</taxon>
        <taxon>Arthropoda</taxon>
        <taxon>Chelicerata</taxon>
        <taxon>Arachnida</taxon>
        <taxon>Acari</taxon>
        <taxon>Parasitiformes</taxon>
        <taxon>Ixodida</taxon>
        <taxon>Ixodoidea</taxon>
        <taxon>Ixodidae</taxon>
        <taxon>Hyalomminae</taxon>
        <taxon>Hyalomma</taxon>
    </lineage>
</organism>
<gene>
    <name evidence="1" type="ORF">HPB50_002202</name>
</gene>
<evidence type="ECO:0000313" key="1">
    <source>
        <dbReference type="EMBL" id="KAH6923563.1"/>
    </source>
</evidence>
<name>A0ACB7RLN9_HYAAI</name>